<feature type="chain" id="PRO_5006212533" description="Outer membrane protein beta-barrel domain-containing protein" evidence="1">
    <location>
        <begin position="23"/>
        <end position="741"/>
    </location>
</feature>
<dbReference type="InterPro" id="IPR041700">
    <property type="entry name" value="OMP_b-brl_3"/>
</dbReference>
<dbReference type="AlphaFoldDB" id="A0A0Q4B7R0"/>
<dbReference type="EMBL" id="LIIK01000017">
    <property type="protein sequence ID" value="KQM08941.1"/>
    <property type="molecule type" value="Genomic_DNA"/>
</dbReference>
<reference evidence="3" key="1">
    <citation type="submission" date="2015-08" db="EMBL/GenBank/DDBJ databases">
        <title>Candidatus Bacteriodes Periocalifornicus.</title>
        <authorList>
            <person name="McLean J.S."/>
            <person name="Kelley S."/>
        </authorList>
    </citation>
    <scope>NUCLEOTIDE SEQUENCE [LARGE SCALE GENOMIC DNA]</scope>
    <source>
        <strain evidence="3">12B</strain>
    </source>
</reference>
<accession>A0A0Q4B7R0</accession>
<keyword evidence="1" id="KW-0732">Signal</keyword>
<keyword evidence="4" id="KW-1185">Reference proteome</keyword>
<dbReference type="SUPFAM" id="SSF56935">
    <property type="entry name" value="Porins"/>
    <property type="match status" value="1"/>
</dbReference>
<sequence length="741" mass="82965">MAMAKFYIACVVFSLALTCGYAQQRAAIKVVDSEGASLSGVALQLELCGRKAQGLTDSQGLCSLAFLEGDTCRQIGVVVKSELYQPVDTVLDGRVEGLLIKLLPVEIGAARVKGYAQGVQEKGNATVYQVKAENYSPFAKADKVLSKLPGLEKQDKGVYRIEGNRRTAKIMVDGVEVSPEEVSHLDAQDIERVETKSVGMNDDSYDGEINIILRREKRLLFKGSTTLGASYSHPSCFGGSGDQVLQLRSRLMDIYADGRYIPNMQRAEQSMTRDGQRVYKRLNHLLAQQYGSTVRAGFFFTPKVKLALRYYLFGAKSRIQQDLYQGSSDTPRQGRVTDGFNWHYADAVFTYSPANHHTIAAKGQFADNTSEYDNLDATGIFARMRSYTGNVEYTMDSLRALWLTHSLGVGFKSIYRQSLFRSGRTINSSDVQQLYLTDDLAIMEGLYASLILRGEWDGYHFARRSIRHFNLLPTLALQYGGTFGTLTLQYRYSITRPSVAYLNPEIQYESAYEQRQGNAALTPEYGHELLLRYRKRIGTGSVVITASGTTHRDGIEAVYFSTYNLSTYENAIMSRDAKLNASYSLGLLNRSLFLRISGWGMWEEFTLMPEYRTSTLSLGNAGWSWGTRSSVSYSAPHDWEFEASCQYASRTLSVAQTAYSVPYVDLSIEKSFLQGKFSASLYLGSIIPTKDYTQYHLRGVRQEVRASHSSPRVSLDLTWRFGQQFRARDAGAVIVNDDLKQ</sequence>
<evidence type="ECO:0000256" key="1">
    <source>
        <dbReference type="SAM" id="SignalP"/>
    </source>
</evidence>
<proteinExistence type="predicted"/>
<dbReference type="Proteomes" id="UP000054172">
    <property type="component" value="Unassembled WGS sequence"/>
</dbReference>
<dbReference type="Pfam" id="PF14905">
    <property type="entry name" value="OMP_b-brl_3"/>
    <property type="match status" value="1"/>
</dbReference>
<gene>
    <name evidence="3" type="ORF">AL399_04610</name>
</gene>
<dbReference type="STRING" id="1702214.AL399_04610"/>
<evidence type="ECO:0000313" key="3">
    <source>
        <dbReference type="EMBL" id="KQM08941.1"/>
    </source>
</evidence>
<protein>
    <recommendedName>
        <fullName evidence="2">Outer membrane protein beta-barrel domain-containing protein</fullName>
    </recommendedName>
</protein>
<feature type="domain" description="Outer membrane protein beta-barrel" evidence="2">
    <location>
        <begin position="467"/>
        <end position="717"/>
    </location>
</feature>
<name>A0A0Q4B7R0_9BACT</name>
<evidence type="ECO:0000313" key="4">
    <source>
        <dbReference type="Proteomes" id="UP000054172"/>
    </source>
</evidence>
<organism evidence="3 4">
    <name type="scientific">Candidatus [Bacteroides] periocalifornicus</name>
    <dbReference type="NCBI Taxonomy" id="1702214"/>
    <lineage>
        <taxon>Bacteria</taxon>
        <taxon>Pseudomonadati</taxon>
        <taxon>Bacteroidota</taxon>
    </lineage>
</organism>
<dbReference type="PATRIC" id="fig|1702214.3.peg.1833"/>
<evidence type="ECO:0000259" key="2">
    <source>
        <dbReference type="Pfam" id="PF14905"/>
    </source>
</evidence>
<feature type="signal peptide" evidence="1">
    <location>
        <begin position="1"/>
        <end position="22"/>
    </location>
</feature>
<comment type="caution">
    <text evidence="3">The sequence shown here is derived from an EMBL/GenBank/DDBJ whole genome shotgun (WGS) entry which is preliminary data.</text>
</comment>